<dbReference type="RefSeq" id="WP_283488527.1">
    <property type="nucleotide sequence ID" value="NZ_CP125947.1"/>
</dbReference>
<dbReference type="EMBL" id="CP125947">
    <property type="protein sequence ID" value="WHS67501.1"/>
    <property type="molecule type" value="Genomic_DNA"/>
</dbReference>
<evidence type="ECO:0000256" key="2">
    <source>
        <dbReference type="ARBA" id="ARBA00023015"/>
    </source>
</evidence>
<evidence type="ECO:0000313" key="8">
    <source>
        <dbReference type="Proteomes" id="UP001240697"/>
    </source>
</evidence>
<organism evidence="7 8">
    <name type="scientific">Comamonas resistens</name>
    <dbReference type="NCBI Taxonomy" id="3046670"/>
    <lineage>
        <taxon>Bacteria</taxon>
        <taxon>Pseudomonadati</taxon>
        <taxon>Pseudomonadota</taxon>
        <taxon>Betaproteobacteria</taxon>
        <taxon>Burkholderiales</taxon>
        <taxon>Comamonadaceae</taxon>
        <taxon>Comamonas</taxon>
    </lineage>
</organism>
<dbReference type="Pfam" id="PF00126">
    <property type="entry name" value="HTH_1"/>
    <property type="match status" value="1"/>
</dbReference>
<dbReference type="InterPro" id="IPR058163">
    <property type="entry name" value="LysR-type_TF_proteobact-type"/>
</dbReference>
<sequence length="304" mass="33540">MQLPLNALRMFDAAARHLSLTRAAEELHVTQAAVSQHIRNLEERLGKPLFRRLPRGLALTDEGHALWPAVSQSFERIALSLQQLAEPRPREILTVGVVGTFAIGWLIPRLSEFQQLHPYIDLRLLTNNNRVDLAGEGLDAAVRFGDGSWHGTRADMLLRAPLSPMCTPALAQRLRHPGDLASQTLLRSYRAQEWEGWFAAAGQPAPLARGAMFDSSLTLAEAAAQGAGIALLPTRLFEHMLNQGRLVRPFAQEVNTGAYWLTHLKSRQASSALQTFRHWLLAQLQHEGASANSLPAEALDQDSA</sequence>
<dbReference type="InterPro" id="IPR036390">
    <property type="entry name" value="WH_DNA-bd_sf"/>
</dbReference>
<dbReference type="InterPro" id="IPR036388">
    <property type="entry name" value="WH-like_DNA-bd_sf"/>
</dbReference>
<evidence type="ECO:0000259" key="6">
    <source>
        <dbReference type="PROSITE" id="PS50931"/>
    </source>
</evidence>
<keyword evidence="2" id="KW-0805">Transcription regulation</keyword>
<comment type="similarity">
    <text evidence="1">Belongs to the LysR transcriptional regulatory family.</text>
</comment>
<dbReference type="Proteomes" id="UP001240697">
    <property type="component" value="Chromosome"/>
</dbReference>
<evidence type="ECO:0000256" key="4">
    <source>
        <dbReference type="ARBA" id="ARBA00023159"/>
    </source>
</evidence>
<dbReference type="InterPro" id="IPR005119">
    <property type="entry name" value="LysR_subst-bd"/>
</dbReference>
<evidence type="ECO:0000313" key="7">
    <source>
        <dbReference type="EMBL" id="WHS67501.1"/>
    </source>
</evidence>
<dbReference type="PANTHER" id="PTHR30537">
    <property type="entry name" value="HTH-TYPE TRANSCRIPTIONAL REGULATOR"/>
    <property type="match status" value="1"/>
</dbReference>
<dbReference type="Gene3D" id="3.40.190.10">
    <property type="entry name" value="Periplasmic binding protein-like II"/>
    <property type="match status" value="2"/>
</dbReference>
<protein>
    <submittedName>
        <fullName evidence="7">LysR family transcriptional regulator</fullName>
    </submittedName>
</protein>
<dbReference type="Pfam" id="PF03466">
    <property type="entry name" value="LysR_substrate"/>
    <property type="match status" value="1"/>
</dbReference>
<keyword evidence="3" id="KW-0238">DNA-binding</keyword>
<keyword evidence="8" id="KW-1185">Reference proteome</keyword>
<accession>A0ABY8SXU5</accession>
<dbReference type="PROSITE" id="PS50931">
    <property type="entry name" value="HTH_LYSR"/>
    <property type="match status" value="1"/>
</dbReference>
<keyword evidence="4" id="KW-0010">Activator</keyword>
<evidence type="ECO:0000256" key="3">
    <source>
        <dbReference type="ARBA" id="ARBA00023125"/>
    </source>
</evidence>
<proteinExistence type="inferred from homology"/>
<feature type="domain" description="HTH lysR-type" evidence="6">
    <location>
        <begin position="3"/>
        <end position="60"/>
    </location>
</feature>
<gene>
    <name evidence="7" type="ORF">QMY55_10495</name>
</gene>
<dbReference type="PRINTS" id="PR00039">
    <property type="entry name" value="HTHLYSR"/>
</dbReference>
<dbReference type="PANTHER" id="PTHR30537:SF70">
    <property type="entry name" value="HTH-TYPE TRANSCRIPTIONAL ACTIVATOR AMPR"/>
    <property type="match status" value="1"/>
</dbReference>
<name>A0ABY8SXU5_9BURK</name>
<keyword evidence="5" id="KW-0804">Transcription</keyword>
<evidence type="ECO:0000256" key="5">
    <source>
        <dbReference type="ARBA" id="ARBA00023163"/>
    </source>
</evidence>
<dbReference type="InterPro" id="IPR000847">
    <property type="entry name" value="LysR_HTH_N"/>
</dbReference>
<dbReference type="Gene3D" id="1.10.10.10">
    <property type="entry name" value="Winged helix-like DNA-binding domain superfamily/Winged helix DNA-binding domain"/>
    <property type="match status" value="1"/>
</dbReference>
<dbReference type="SUPFAM" id="SSF46785">
    <property type="entry name" value="Winged helix' DNA-binding domain"/>
    <property type="match status" value="1"/>
</dbReference>
<reference evidence="7 8" key="1">
    <citation type="submission" date="2023-05" db="EMBL/GenBank/DDBJ databases">
        <authorList>
            <person name="Yin Y."/>
            <person name="Lu Z."/>
        </authorList>
    </citation>
    <scope>NUCLEOTIDE SEQUENCE [LARGE SCALE GENOMIC DNA]</scope>
    <source>
        <strain evidence="7 8">ZM22</strain>
    </source>
</reference>
<dbReference type="NCBIfam" id="NF008352">
    <property type="entry name" value="PRK11139.1"/>
    <property type="match status" value="1"/>
</dbReference>
<dbReference type="SUPFAM" id="SSF53850">
    <property type="entry name" value="Periplasmic binding protein-like II"/>
    <property type="match status" value="1"/>
</dbReference>
<evidence type="ECO:0000256" key="1">
    <source>
        <dbReference type="ARBA" id="ARBA00009437"/>
    </source>
</evidence>